<keyword evidence="6" id="KW-0472">Membrane</keyword>
<dbReference type="Pfam" id="PF00300">
    <property type="entry name" value="His_Phos_1"/>
    <property type="match status" value="1"/>
</dbReference>
<dbReference type="OMA" id="PTRMDHY"/>
<keyword evidence="9" id="KW-1185">Reference proteome</keyword>
<keyword evidence="6" id="KW-1133">Transmembrane helix</keyword>
<reference evidence="7 9" key="2">
    <citation type="journal article" date="2013" name="Nature">
        <title>Insights into bilaterian evolution from three spiralian genomes.</title>
        <authorList>
            <person name="Simakov O."/>
            <person name="Marletaz F."/>
            <person name="Cho S.J."/>
            <person name="Edsinger-Gonzales E."/>
            <person name="Havlak P."/>
            <person name="Hellsten U."/>
            <person name="Kuo D.H."/>
            <person name="Larsson T."/>
            <person name="Lv J."/>
            <person name="Arendt D."/>
            <person name="Savage R."/>
            <person name="Osoegawa K."/>
            <person name="de Jong P."/>
            <person name="Grimwood J."/>
            <person name="Chapman J.A."/>
            <person name="Shapiro H."/>
            <person name="Aerts A."/>
            <person name="Otillar R.P."/>
            <person name="Terry A.Y."/>
            <person name="Boore J.L."/>
            <person name="Grigoriev I.V."/>
            <person name="Lindberg D.R."/>
            <person name="Seaver E.C."/>
            <person name="Weisblat D.A."/>
            <person name="Putnam N.H."/>
            <person name="Rokhsar D.S."/>
        </authorList>
    </citation>
    <scope>NUCLEOTIDE SEQUENCE</scope>
    <source>
        <strain evidence="7 9">I ESC-2004</strain>
    </source>
</reference>
<dbReference type="OrthoDB" id="2118094at2759"/>
<dbReference type="InterPro" id="IPR013078">
    <property type="entry name" value="His_Pase_superF_clade-1"/>
</dbReference>
<dbReference type="EMBL" id="KB295744">
    <property type="protein sequence ID" value="ELU12692.1"/>
    <property type="molecule type" value="Genomic_DNA"/>
</dbReference>
<dbReference type="PANTHER" id="PTHR20935:SF0">
    <property type="entry name" value="SERINE_THREONINE-PROTEIN PHOSPHATASE PGAM5, MITOCHONDRIAL"/>
    <property type="match status" value="1"/>
</dbReference>
<dbReference type="Gene3D" id="3.40.50.1240">
    <property type="entry name" value="Phosphoglycerate mutase-like"/>
    <property type="match status" value="1"/>
</dbReference>
<dbReference type="SMART" id="SM00855">
    <property type="entry name" value="PGAM"/>
    <property type="match status" value="1"/>
</dbReference>
<organism evidence="7">
    <name type="scientific">Capitella teleta</name>
    <name type="common">Polychaete worm</name>
    <dbReference type="NCBI Taxonomy" id="283909"/>
    <lineage>
        <taxon>Eukaryota</taxon>
        <taxon>Metazoa</taxon>
        <taxon>Spiralia</taxon>
        <taxon>Lophotrochozoa</taxon>
        <taxon>Annelida</taxon>
        <taxon>Polychaeta</taxon>
        <taxon>Sedentaria</taxon>
        <taxon>Scolecida</taxon>
        <taxon>Capitellidae</taxon>
        <taxon>Capitella</taxon>
    </lineage>
</organism>
<dbReference type="InterPro" id="IPR029033">
    <property type="entry name" value="His_PPase_superfam"/>
</dbReference>
<evidence type="ECO:0000256" key="4">
    <source>
        <dbReference type="ARBA" id="ARBA00039765"/>
    </source>
</evidence>
<dbReference type="EC" id="3.1.3.16" evidence="2"/>
<reference evidence="9" key="1">
    <citation type="submission" date="2012-12" db="EMBL/GenBank/DDBJ databases">
        <authorList>
            <person name="Hellsten U."/>
            <person name="Grimwood J."/>
            <person name="Chapman J.A."/>
            <person name="Shapiro H."/>
            <person name="Aerts A."/>
            <person name="Otillar R.P."/>
            <person name="Terry A.Y."/>
            <person name="Boore J.L."/>
            <person name="Simakov O."/>
            <person name="Marletaz F."/>
            <person name="Cho S.-J."/>
            <person name="Edsinger-Gonzales E."/>
            <person name="Havlak P."/>
            <person name="Kuo D.-H."/>
            <person name="Larsson T."/>
            <person name="Lv J."/>
            <person name="Arendt D."/>
            <person name="Savage R."/>
            <person name="Osoegawa K."/>
            <person name="de Jong P."/>
            <person name="Lindberg D.R."/>
            <person name="Seaver E.C."/>
            <person name="Weisblat D.A."/>
            <person name="Putnam N.H."/>
            <person name="Grigoriev I.V."/>
            <person name="Rokhsar D.S."/>
        </authorList>
    </citation>
    <scope>NUCLEOTIDE SEQUENCE</scope>
    <source>
        <strain evidence="9">I ESC-2004</strain>
    </source>
</reference>
<keyword evidence="6" id="KW-0812">Transmembrane</keyword>
<dbReference type="Proteomes" id="UP000014760">
    <property type="component" value="Unassembled WGS sequence"/>
</dbReference>
<evidence type="ECO:0000256" key="6">
    <source>
        <dbReference type="SAM" id="Phobius"/>
    </source>
</evidence>
<dbReference type="InterPro" id="IPR051021">
    <property type="entry name" value="Mito_Ser/Thr_phosphatase"/>
</dbReference>
<dbReference type="SUPFAM" id="SSF53254">
    <property type="entry name" value="Phosphoglycerate mutase-like"/>
    <property type="match status" value="1"/>
</dbReference>
<dbReference type="EnsemblMetazoa" id="CapteT160628">
    <property type="protein sequence ID" value="CapteP160628"/>
    <property type="gene ID" value="CapteG160628"/>
</dbReference>
<dbReference type="HOGENOM" id="CLU_063130_1_0_1"/>
<dbReference type="CDD" id="cd07067">
    <property type="entry name" value="HP_PGM_like"/>
    <property type="match status" value="1"/>
</dbReference>
<dbReference type="STRING" id="283909.R7V2L0"/>
<evidence type="ECO:0000256" key="2">
    <source>
        <dbReference type="ARBA" id="ARBA00013081"/>
    </source>
</evidence>
<reference evidence="8" key="3">
    <citation type="submission" date="2015-06" db="UniProtKB">
        <authorList>
            <consortium name="EnsemblMetazoa"/>
        </authorList>
    </citation>
    <scope>IDENTIFICATION</scope>
</reference>
<dbReference type="EMBL" id="AMQN01005337">
    <property type="status" value="NOT_ANNOTATED_CDS"/>
    <property type="molecule type" value="Genomic_DNA"/>
</dbReference>
<dbReference type="GO" id="GO:0090141">
    <property type="term" value="P:positive regulation of mitochondrial fission"/>
    <property type="evidence" value="ECO:0007669"/>
    <property type="project" value="TreeGrafter"/>
</dbReference>
<dbReference type="PANTHER" id="PTHR20935">
    <property type="entry name" value="PHOSPHOGLYCERATE MUTASE-RELATED"/>
    <property type="match status" value="1"/>
</dbReference>
<sequence length="269" mass="31118">MHVSRYYTLVLLGLNAAFLVWIWNNLMSTDVSNLTDRSSVRISGEQITNTTWNFNWDGHPQVSTSQHDLPKRWKYIYLIRHGHYFKVNDLKSSDPRIGHLSALGEQQAQLVGQRLRDLNITFHRFVTSTSTRASETAHIIKPYLPHARLEEDDLLREGWPMFPNPAQQGWDPEDPAFHKDKKRLDEAFTKYFFRAQPSQHIDSNELIVAHGNIISFFVLKALQLPQERWLKIAVQQASITMLVVFHDGNVDLRILGDVGHLAISQWTVQ</sequence>
<gene>
    <name evidence="7" type="ORF">CAPTEDRAFT_160628</name>
</gene>
<evidence type="ECO:0000256" key="1">
    <source>
        <dbReference type="ARBA" id="ARBA00006717"/>
    </source>
</evidence>
<dbReference type="GO" id="GO:0005739">
    <property type="term" value="C:mitochondrion"/>
    <property type="evidence" value="ECO:0007669"/>
    <property type="project" value="TreeGrafter"/>
</dbReference>
<name>R7V2L0_CAPTE</name>
<accession>R7V2L0</accession>
<comment type="similarity">
    <text evidence="1">Belongs to the phosphoglycerate mutase family. BPG-dependent PGAM subfamily.</text>
</comment>
<dbReference type="GO" id="GO:0004722">
    <property type="term" value="F:protein serine/threonine phosphatase activity"/>
    <property type="evidence" value="ECO:0007669"/>
    <property type="project" value="UniProtKB-EC"/>
</dbReference>
<evidence type="ECO:0000313" key="8">
    <source>
        <dbReference type="EnsemblMetazoa" id="CapteP160628"/>
    </source>
</evidence>
<proteinExistence type="inferred from homology"/>
<keyword evidence="3" id="KW-0378">Hydrolase</keyword>
<dbReference type="AlphaFoldDB" id="R7V2L0"/>
<evidence type="ECO:0000313" key="7">
    <source>
        <dbReference type="EMBL" id="ELU12692.1"/>
    </source>
</evidence>
<feature type="transmembrane region" description="Helical" evidence="6">
    <location>
        <begin position="6"/>
        <end position="23"/>
    </location>
</feature>
<protein>
    <recommendedName>
        <fullName evidence="4">Serine/threonine-protein phosphatase PGAM5, mitochondrial</fullName>
        <ecNumber evidence="2">3.1.3.16</ecNumber>
    </recommendedName>
    <alternativeName>
        <fullName evidence="5">Serine/threonine-protein phosphatase Pgam5, mitochondrial</fullName>
    </alternativeName>
</protein>
<evidence type="ECO:0000313" key="9">
    <source>
        <dbReference type="Proteomes" id="UP000014760"/>
    </source>
</evidence>
<evidence type="ECO:0000256" key="3">
    <source>
        <dbReference type="ARBA" id="ARBA00022801"/>
    </source>
</evidence>
<evidence type="ECO:0000256" key="5">
    <source>
        <dbReference type="ARBA" id="ARBA00040722"/>
    </source>
</evidence>